<accession>A0A2S0VUV9</accession>
<evidence type="ECO:0000256" key="4">
    <source>
        <dbReference type="ARBA" id="ARBA00023136"/>
    </source>
</evidence>
<feature type="compositionally biased region" description="Low complexity" evidence="8">
    <location>
        <begin position="444"/>
        <end position="455"/>
    </location>
</feature>
<evidence type="ECO:0000259" key="10">
    <source>
        <dbReference type="PROSITE" id="PS50111"/>
    </source>
</evidence>
<reference evidence="11 12" key="1">
    <citation type="submission" date="2018-01" db="EMBL/GenBank/DDBJ databases">
        <title>Genome sequence of a Cantenovulum-like bacteria.</title>
        <authorList>
            <person name="Tan W.R."/>
            <person name="Lau N.-S."/>
            <person name="Go F."/>
            <person name="Amirul A.-A.A."/>
        </authorList>
    </citation>
    <scope>NUCLEOTIDE SEQUENCE [LARGE SCALE GENOMIC DNA]</scope>
    <source>
        <strain evidence="11 12">CCB-QB4</strain>
    </source>
</reference>
<dbReference type="Pfam" id="PF00015">
    <property type="entry name" value="MCPsignal"/>
    <property type="match status" value="1"/>
</dbReference>
<feature type="region of interest" description="Disordered" evidence="8">
    <location>
        <begin position="440"/>
        <end position="466"/>
    </location>
</feature>
<dbReference type="SMART" id="SM00283">
    <property type="entry name" value="MA"/>
    <property type="match status" value="1"/>
</dbReference>
<dbReference type="AlphaFoldDB" id="A0A2S0VUV9"/>
<dbReference type="GO" id="GO:0016020">
    <property type="term" value="C:membrane"/>
    <property type="evidence" value="ECO:0007669"/>
    <property type="project" value="UniProtKB-SubCell"/>
</dbReference>
<dbReference type="GO" id="GO:0006935">
    <property type="term" value="P:chemotaxis"/>
    <property type="evidence" value="ECO:0007669"/>
    <property type="project" value="UniProtKB-ARBA"/>
</dbReference>
<keyword evidence="3 9" id="KW-1133">Transmembrane helix</keyword>
<dbReference type="OrthoDB" id="2489132at2"/>
<dbReference type="PANTHER" id="PTHR32089">
    <property type="entry name" value="METHYL-ACCEPTING CHEMOTAXIS PROTEIN MCPB"/>
    <property type="match status" value="1"/>
</dbReference>
<dbReference type="PANTHER" id="PTHR32089:SF119">
    <property type="entry name" value="METHYL-ACCEPTING CHEMOTAXIS PROTEIN CTPL"/>
    <property type="match status" value="1"/>
</dbReference>
<evidence type="ECO:0000313" key="12">
    <source>
        <dbReference type="Proteomes" id="UP000244441"/>
    </source>
</evidence>
<dbReference type="KEGG" id="cate:C2869_16830"/>
<evidence type="ECO:0000256" key="1">
    <source>
        <dbReference type="ARBA" id="ARBA00004141"/>
    </source>
</evidence>
<gene>
    <name evidence="11" type="ORF">C2869_16830</name>
</gene>
<evidence type="ECO:0000256" key="8">
    <source>
        <dbReference type="SAM" id="MobiDB-lite"/>
    </source>
</evidence>
<comment type="subcellular location">
    <subcellularLocation>
        <location evidence="1">Membrane</location>
        <topology evidence="1">Multi-pass membrane protein</topology>
    </subcellularLocation>
</comment>
<dbReference type="Proteomes" id="UP000244441">
    <property type="component" value="Chromosome"/>
</dbReference>
<name>A0A2S0VUV9_9ALTE</name>
<feature type="coiled-coil region" evidence="7">
    <location>
        <begin position="78"/>
        <end position="128"/>
    </location>
</feature>
<sequence length="670" mass="74338">MQLSIRTMVVTGFISVVLLLLVLSVLTISGTSRIGNALDNFVNVEQPMVVNAMRLSTSVNDITTQAGYLLIDPSPASLKQLKATLDKVDNKFATLKSQVTAIEDQTLHNKLSQKITIINQALVNLKRQLDDVISLSSHPEQNYPAQQLYKMEVESQAVQIKQYYIDSLLIIEELALPELQQGLSYQLGQFKELDNIIRIFIYTRDEKAIGDIDLFSRGLTEQLASFIEQNEDEADDEIIDIAYDIQTYFEQYKTSAEQIIELNQAENWRKDAYLVRTQLQPLSQNLRTHLTSLVKALNDSAQQQSSKLIDNKNSLQVSILIMTGIAIVIGFGAIFIISRTINNFIKTLKSALTALSQGDLTQSIAMSRLKESSEFATAFNYYNQQTHDSISQTTHIVKEIECLSNKLSRCSQATDKLVNNQRQQASSVTQNICELERLSHEMQHSSSHSSEQAQQTRQHSNQGATQIQSLKTGINSLANNIQQAVEQVDYVDQQSNEIAEITGVIAGISAQTNLLALNAAIEAARAGEQGRGFSVVAEEVRSLAQRTQEATAKITTIIEQLHTLINSAKASMQSNNQEADACVASVDGAIQVFSQIDHGVETIVSASDLISTLANKQNAMTEEIHHCIDQIMLEAETAKDNASQFKQYNDTLESTSKHLSKLISSYKLNM</sequence>
<dbReference type="RefSeq" id="WP_108604050.1">
    <property type="nucleotide sequence ID" value="NZ_CP026604.1"/>
</dbReference>
<keyword evidence="2 9" id="KW-0812">Transmembrane</keyword>
<protein>
    <recommendedName>
        <fullName evidence="10">Methyl-accepting transducer domain-containing protein</fullName>
    </recommendedName>
</protein>
<evidence type="ECO:0000256" key="5">
    <source>
        <dbReference type="ARBA" id="ARBA00023224"/>
    </source>
</evidence>
<feature type="transmembrane region" description="Helical" evidence="9">
    <location>
        <begin position="315"/>
        <end position="337"/>
    </location>
</feature>
<proteinExistence type="predicted"/>
<feature type="compositionally biased region" description="Polar residues" evidence="8">
    <location>
        <begin position="456"/>
        <end position="466"/>
    </location>
</feature>
<organism evidence="11 12">
    <name type="scientific">Saccharobesus litoralis</name>
    <dbReference type="NCBI Taxonomy" id="2172099"/>
    <lineage>
        <taxon>Bacteria</taxon>
        <taxon>Pseudomonadati</taxon>
        <taxon>Pseudomonadota</taxon>
        <taxon>Gammaproteobacteria</taxon>
        <taxon>Alteromonadales</taxon>
        <taxon>Alteromonadaceae</taxon>
        <taxon>Saccharobesus</taxon>
    </lineage>
</organism>
<evidence type="ECO:0000256" key="6">
    <source>
        <dbReference type="PROSITE-ProRule" id="PRU00284"/>
    </source>
</evidence>
<evidence type="ECO:0000256" key="7">
    <source>
        <dbReference type="SAM" id="Coils"/>
    </source>
</evidence>
<evidence type="ECO:0000313" key="11">
    <source>
        <dbReference type="EMBL" id="AWB67985.1"/>
    </source>
</evidence>
<dbReference type="PROSITE" id="PS50111">
    <property type="entry name" value="CHEMOTAXIS_TRANSDUC_2"/>
    <property type="match status" value="1"/>
</dbReference>
<keyword evidence="4 9" id="KW-0472">Membrane</keyword>
<dbReference type="SUPFAM" id="SSF58104">
    <property type="entry name" value="Methyl-accepting chemotaxis protein (MCP) signaling domain"/>
    <property type="match status" value="1"/>
</dbReference>
<evidence type="ECO:0000256" key="3">
    <source>
        <dbReference type="ARBA" id="ARBA00022989"/>
    </source>
</evidence>
<evidence type="ECO:0000256" key="2">
    <source>
        <dbReference type="ARBA" id="ARBA00022692"/>
    </source>
</evidence>
<dbReference type="EMBL" id="CP026604">
    <property type="protein sequence ID" value="AWB67985.1"/>
    <property type="molecule type" value="Genomic_DNA"/>
</dbReference>
<dbReference type="Gene3D" id="1.10.287.950">
    <property type="entry name" value="Methyl-accepting chemotaxis protein"/>
    <property type="match status" value="1"/>
</dbReference>
<feature type="domain" description="Methyl-accepting transducer" evidence="10">
    <location>
        <begin position="396"/>
        <end position="632"/>
    </location>
</feature>
<keyword evidence="12" id="KW-1185">Reference proteome</keyword>
<keyword evidence="5 6" id="KW-0807">Transducer</keyword>
<dbReference type="InterPro" id="IPR004089">
    <property type="entry name" value="MCPsignal_dom"/>
</dbReference>
<dbReference type="Gene3D" id="6.10.340.10">
    <property type="match status" value="1"/>
</dbReference>
<dbReference type="GO" id="GO:0007165">
    <property type="term" value="P:signal transduction"/>
    <property type="evidence" value="ECO:0007669"/>
    <property type="project" value="UniProtKB-KW"/>
</dbReference>
<evidence type="ECO:0000256" key="9">
    <source>
        <dbReference type="SAM" id="Phobius"/>
    </source>
</evidence>
<keyword evidence="7" id="KW-0175">Coiled coil</keyword>